<proteinExistence type="inferred from homology"/>
<evidence type="ECO:0000256" key="4">
    <source>
        <dbReference type="ARBA" id="ARBA00023172"/>
    </source>
</evidence>
<dbReference type="GO" id="GO:0006310">
    <property type="term" value="P:DNA recombination"/>
    <property type="evidence" value="ECO:0007669"/>
    <property type="project" value="UniProtKB-KW"/>
</dbReference>
<feature type="coiled-coil region" evidence="5">
    <location>
        <begin position="44"/>
        <end position="113"/>
    </location>
</feature>
<dbReference type="PANTHER" id="PTHR30563">
    <property type="entry name" value="DNA RECOMBINATION PROTEIN RMUC"/>
    <property type="match status" value="1"/>
</dbReference>
<evidence type="ECO:0000256" key="3">
    <source>
        <dbReference type="ARBA" id="ARBA00023054"/>
    </source>
</evidence>
<sequence>MIYFLGALCLVFLVLFLYSGKRIKELTDVAAAAERAEHEKALELKTLETKLQTTAEAHQELRQRYDALQQKADEASVSLAAVKTERASLAAELEKLQAEKGKLAEELRDSFRAVANDIMRERTEDLDKRTKETLSPLREDLKRFGEQVDKTYQEEARERFNLKDSIEKLILRSQEISQETTSLTRALRGDSKVQGDWGELVLERILDQSGLIRGEHYFVQETLRDESGAVITTGDSRGGLRPDVIVRYPNRGAIVIDSKVSLTAYARYVAAETEAERDQALKEHLLSLRKHINELSGKRYEEYTEGSPNFVMLFIPNEPAYTIALAHDPTLWEEAYRKNVVLINGTNLIAALRMAQDMWQRDSQQRNVLQIVDEAGKLYDKFATFSETFLKIESKLEDAQKAFGEAKGQLRDGRGDILGRFDKLKALGAKTKKALPGGIQPPASASEDE</sequence>
<keyword evidence="7" id="KW-1185">Reference proteome</keyword>
<dbReference type="STRING" id="322095.HMPREF3185_00782"/>
<keyword evidence="3 5" id="KW-0175">Coiled coil</keyword>
<accession>A0A134BA66</accession>
<comment type="function">
    <text evidence="1">Involved in DNA recombination.</text>
</comment>
<protein>
    <submittedName>
        <fullName evidence="6">Putative DNA recombination protein RmuC</fullName>
    </submittedName>
</protein>
<comment type="similarity">
    <text evidence="2">Belongs to the RmuC family.</text>
</comment>
<gene>
    <name evidence="6" type="ORF">HMPREF3185_00782</name>
</gene>
<dbReference type="Proteomes" id="UP000070224">
    <property type="component" value="Unassembled WGS sequence"/>
</dbReference>
<dbReference type="Pfam" id="PF02646">
    <property type="entry name" value="RmuC"/>
    <property type="match status" value="1"/>
</dbReference>
<dbReference type="PANTHER" id="PTHR30563:SF0">
    <property type="entry name" value="DNA RECOMBINATION PROTEIN RMUC"/>
    <property type="match status" value="1"/>
</dbReference>
<reference evidence="7" key="1">
    <citation type="submission" date="2016-01" db="EMBL/GenBank/DDBJ databases">
        <authorList>
            <person name="Mitreva M."/>
            <person name="Pepin K.H."/>
            <person name="Mihindukulasuriya K.A."/>
            <person name="Fulton R."/>
            <person name="Fronick C."/>
            <person name="O'Laughlin M."/>
            <person name="Miner T."/>
            <person name="Herter B."/>
            <person name="Rosa B.A."/>
            <person name="Cordes M."/>
            <person name="Tomlinson C."/>
            <person name="Wollam A."/>
            <person name="Palsikar V.B."/>
            <person name="Mardis E.R."/>
            <person name="Wilson R.K."/>
        </authorList>
    </citation>
    <scope>NUCLEOTIDE SEQUENCE [LARGE SCALE GENOMIC DNA]</scope>
    <source>
        <strain evidence="7">KA00683</strain>
    </source>
</reference>
<evidence type="ECO:0000256" key="5">
    <source>
        <dbReference type="SAM" id="Coils"/>
    </source>
</evidence>
<keyword evidence="4" id="KW-0233">DNA recombination</keyword>
<dbReference type="OrthoDB" id="370725at2"/>
<comment type="caution">
    <text evidence="6">The sequence shown here is derived from an EMBL/GenBank/DDBJ whole genome shotgun (WGS) entry which is preliminary data.</text>
</comment>
<dbReference type="PATRIC" id="fig|322095.3.peg.771"/>
<organism evidence="6 7">
    <name type="scientific">Porphyromonas somerae</name>
    <dbReference type="NCBI Taxonomy" id="322095"/>
    <lineage>
        <taxon>Bacteria</taxon>
        <taxon>Pseudomonadati</taxon>
        <taxon>Bacteroidota</taxon>
        <taxon>Bacteroidia</taxon>
        <taxon>Bacteroidales</taxon>
        <taxon>Porphyromonadaceae</taxon>
        <taxon>Porphyromonas</taxon>
    </lineage>
</organism>
<evidence type="ECO:0000256" key="2">
    <source>
        <dbReference type="ARBA" id="ARBA00009840"/>
    </source>
</evidence>
<dbReference type="RefSeq" id="WP_060935197.1">
    <property type="nucleotide sequence ID" value="NZ_KQ960435.1"/>
</dbReference>
<dbReference type="AlphaFoldDB" id="A0A134BA66"/>
<evidence type="ECO:0000313" key="6">
    <source>
        <dbReference type="EMBL" id="KXB76843.1"/>
    </source>
</evidence>
<name>A0A134BA66_9PORP</name>
<evidence type="ECO:0000313" key="7">
    <source>
        <dbReference type="Proteomes" id="UP000070224"/>
    </source>
</evidence>
<dbReference type="EMBL" id="LSDK01000055">
    <property type="protein sequence ID" value="KXB76843.1"/>
    <property type="molecule type" value="Genomic_DNA"/>
</dbReference>
<evidence type="ECO:0000256" key="1">
    <source>
        <dbReference type="ARBA" id="ARBA00003416"/>
    </source>
</evidence>
<dbReference type="InterPro" id="IPR003798">
    <property type="entry name" value="DNA_recombination_RmuC"/>
</dbReference>